<organism evidence="1 2">
    <name type="scientific">Apiospora phragmitis</name>
    <dbReference type="NCBI Taxonomy" id="2905665"/>
    <lineage>
        <taxon>Eukaryota</taxon>
        <taxon>Fungi</taxon>
        <taxon>Dikarya</taxon>
        <taxon>Ascomycota</taxon>
        <taxon>Pezizomycotina</taxon>
        <taxon>Sordariomycetes</taxon>
        <taxon>Xylariomycetidae</taxon>
        <taxon>Amphisphaeriales</taxon>
        <taxon>Apiosporaceae</taxon>
        <taxon>Apiospora</taxon>
    </lineage>
</organism>
<comment type="caution">
    <text evidence="1">The sequence shown here is derived from an EMBL/GenBank/DDBJ whole genome shotgun (WGS) entry which is preliminary data.</text>
</comment>
<gene>
    <name evidence="1" type="ORF">PG994_012990</name>
</gene>
<evidence type="ECO:0000313" key="1">
    <source>
        <dbReference type="EMBL" id="KAK8042507.1"/>
    </source>
</evidence>
<sequence>MLEQDQTIEWLQRKVQAQAAPVRNQAIPGIGHLPDSAIISRWRKLIWGSGQIVSNNVVEPPPSYSPGKYTTGFLRRIAPQPNMFLHFKEGRRDLVQAVIWDYLATYVFASLGPIAKHSCYLEAESGVDRGVAGSRPYGDAHFHPWRSQSAALLSSYANLDYVKANARTLVARIQADIKLLLKTWDPRLGQQLLNLVLEAIQLDSDLTQQRASWFCEYPGDRRYELEFNDFAMKPANNNFEQGATRVTLMVAPALMKAGNSAGGHYDTEQLMVESSVYLGSPYPPDRQSPLVAPLGNKSLRKAAKRVQGKAAGKMSFFNGG</sequence>
<dbReference type="GeneID" id="92097462"/>
<dbReference type="RefSeq" id="XP_066709360.1">
    <property type="nucleotide sequence ID" value="XM_066864399.1"/>
</dbReference>
<name>A0ABR1T7C8_9PEZI</name>
<dbReference type="EMBL" id="JAQQWL010000013">
    <property type="protein sequence ID" value="KAK8042507.1"/>
    <property type="molecule type" value="Genomic_DNA"/>
</dbReference>
<evidence type="ECO:0000313" key="2">
    <source>
        <dbReference type="Proteomes" id="UP001480595"/>
    </source>
</evidence>
<protein>
    <submittedName>
        <fullName evidence="1">Uncharacterized protein</fullName>
    </submittedName>
</protein>
<keyword evidence="2" id="KW-1185">Reference proteome</keyword>
<accession>A0ABR1T7C8</accession>
<proteinExistence type="predicted"/>
<reference evidence="1 2" key="1">
    <citation type="submission" date="2023-01" db="EMBL/GenBank/DDBJ databases">
        <title>Analysis of 21 Apiospora genomes using comparative genomics revels a genus with tremendous synthesis potential of carbohydrate active enzymes and secondary metabolites.</title>
        <authorList>
            <person name="Sorensen T."/>
        </authorList>
    </citation>
    <scope>NUCLEOTIDE SEQUENCE [LARGE SCALE GENOMIC DNA]</scope>
    <source>
        <strain evidence="1 2">CBS 135458</strain>
    </source>
</reference>
<dbReference type="Proteomes" id="UP001480595">
    <property type="component" value="Unassembled WGS sequence"/>
</dbReference>